<gene>
    <name evidence="11" type="primary">kdpC</name>
    <name evidence="12" type="ORF">AW736_19575</name>
</gene>
<dbReference type="STRING" id="1184151.AW736_19575"/>
<organism evidence="12 13">
    <name type="scientific">Termitidicoccus mucosus</name>
    <dbReference type="NCBI Taxonomy" id="1184151"/>
    <lineage>
        <taxon>Bacteria</taxon>
        <taxon>Pseudomonadati</taxon>
        <taxon>Verrucomicrobiota</taxon>
        <taxon>Opitutia</taxon>
        <taxon>Opitutales</taxon>
        <taxon>Opitutaceae</taxon>
        <taxon>Termitidicoccus</taxon>
    </lineage>
</organism>
<evidence type="ECO:0000313" key="12">
    <source>
        <dbReference type="EMBL" id="OAM88364.1"/>
    </source>
</evidence>
<dbReference type="PANTHER" id="PTHR30042:SF2">
    <property type="entry name" value="POTASSIUM-TRANSPORTING ATPASE KDPC SUBUNIT"/>
    <property type="match status" value="1"/>
</dbReference>
<comment type="caution">
    <text evidence="12">The sequence shown here is derived from an EMBL/GenBank/DDBJ whole genome shotgun (WGS) entry which is preliminary data.</text>
</comment>
<evidence type="ECO:0000313" key="13">
    <source>
        <dbReference type="Proteomes" id="UP000078486"/>
    </source>
</evidence>
<reference evidence="12 13" key="1">
    <citation type="submission" date="2016-01" db="EMBL/GenBank/DDBJ databases">
        <title>High potential of lignocellulose degradation of a new Verrucomicrobia species.</title>
        <authorList>
            <person name="Wang Y."/>
            <person name="Shi Y."/>
            <person name="Qiu Z."/>
            <person name="Liu S."/>
            <person name="Yang H."/>
        </authorList>
    </citation>
    <scope>NUCLEOTIDE SEQUENCE [LARGE SCALE GENOMIC DNA]</scope>
    <source>
        <strain evidence="12 13">TSB47</strain>
    </source>
</reference>
<dbReference type="OrthoDB" id="9809491at2"/>
<comment type="similarity">
    <text evidence="11">Belongs to the KdpC family.</text>
</comment>
<evidence type="ECO:0000256" key="4">
    <source>
        <dbReference type="ARBA" id="ARBA00022692"/>
    </source>
</evidence>
<evidence type="ECO:0000256" key="7">
    <source>
        <dbReference type="ARBA" id="ARBA00022958"/>
    </source>
</evidence>
<dbReference type="NCBIfam" id="NF001454">
    <property type="entry name" value="PRK00315.1"/>
    <property type="match status" value="1"/>
</dbReference>
<dbReference type="PANTHER" id="PTHR30042">
    <property type="entry name" value="POTASSIUM-TRANSPORTING ATPASE C CHAIN"/>
    <property type="match status" value="1"/>
</dbReference>
<dbReference type="GO" id="GO:0008556">
    <property type="term" value="F:P-type potassium transmembrane transporter activity"/>
    <property type="evidence" value="ECO:0007669"/>
    <property type="project" value="InterPro"/>
</dbReference>
<comment type="function">
    <text evidence="11">Part of the high-affinity ATP-driven potassium transport (or Kdp) system, which catalyzes the hydrolysis of ATP coupled with the electrogenic transport of potassium into the cytoplasm. This subunit acts as a catalytic chaperone that increases the ATP-binding affinity of the ATP-hydrolyzing subunit KdpB by the formation of a transient KdpB/KdpC/ATP ternary complex.</text>
</comment>
<dbReference type="Proteomes" id="UP000078486">
    <property type="component" value="Unassembled WGS sequence"/>
</dbReference>
<dbReference type="AlphaFoldDB" id="A0A178IEC0"/>
<evidence type="ECO:0000256" key="6">
    <source>
        <dbReference type="ARBA" id="ARBA00022840"/>
    </source>
</evidence>
<evidence type="ECO:0000256" key="3">
    <source>
        <dbReference type="ARBA" id="ARBA00022538"/>
    </source>
</evidence>
<evidence type="ECO:0000256" key="10">
    <source>
        <dbReference type="ARBA" id="ARBA00023136"/>
    </source>
</evidence>
<dbReference type="GO" id="GO:0005524">
    <property type="term" value="F:ATP binding"/>
    <property type="evidence" value="ECO:0007669"/>
    <property type="project" value="UniProtKB-UniRule"/>
</dbReference>
<evidence type="ECO:0000256" key="1">
    <source>
        <dbReference type="ARBA" id="ARBA00022448"/>
    </source>
</evidence>
<keyword evidence="7 11" id="KW-0630">Potassium</keyword>
<dbReference type="Pfam" id="PF02669">
    <property type="entry name" value="KdpC"/>
    <property type="match status" value="1"/>
</dbReference>
<proteinExistence type="inferred from homology"/>
<dbReference type="RefSeq" id="WP_068771964.1">
    <property type="nucleotide sequence ID" value="NZ_CP109796.1"/>
</dbReference>
<dbReference type="NCBIfam" id="TIGR00681">
    <property type="entry name" value="kdpC"/>
    <property type="match status" value="1"/>
</dbReference>
<keyword evidence="6 11" id="KW-0067">ATP-binding</keyword>
<name>A0A178IEC0_9BACT</name>
<keyword evidence="10 11" id="KW-0472">Membrane</keyword>
<keyword evidence="2 11" id="KW-1003">Cell membrane</keyword>
<keyword evidence="9 11" id="KW-0406">Ion transport</keyword>
<dbReference type="EMBL" id="LRRQ01000137">
    <property type="protein sequence ID" value="OAM88364.1"/>
    <property type="molecule type" value="Genomic_DNA"/>
</dbReference>
<keyword evidence="5 11" id="KW-0547">Nucleotide-binding</keyword>
<keyword evidence="13" id="KW-1185">Reference proteome</keyword>
<keyword evidence="3 11" id="KW-0633">Potassium transport</keyword>
<comment type="subcellular location">
    <subcellularLocation>
        <location evidence="11">Cell membrane</location>
        <topology evidence="11">Single-pass membrane protein</topology>
    </subcellularLocation>
</comment>
<keyword evidence="1 11" id="KW-0813">Transport</keyword>
<evidence type="ECO:0000256" key="9">
    <source>
        <dbReference type="ARBA" id="ARBA00023065"/>
    </source>
</evidence>
<keyword evidence="4 11" id="KW-0812">Transmembrane</keyword>
<protein>
    <recommendedName>
        <fullName evidence="11">Potassium-transporting ATPase KdpC subunit</fullName>
    </recommendedName>
    <alternativeName>
        <fullName evidence="11">ATP phosphohydrolase [potassium-transporting] C chain</fullName>
    </alternativeName>
    <alternativeName>
        <fullName evidence="11">Potassium-binding and translocating subunit C</fullName>
    </alternativeName>
    <alternativeName>
        <fullName evidence="11">Potassium-translocating ATPase C chain</fullName>
    </alternativeName>
</protein>
<accession>A0A178IEC0</accession>
<sequence length="199" mass="20721">MNTFLSSLKSSLLLTLVLAFVLCGVYPLAVWAGGQLLFRHKANGSLIVDADGTVRGSELLGQSFNGDRYFQSRPSAAGGGYDAGLSSGTNLGPTSQKLADAIKANVEAYRAKNKLSADTPVPADAVTASASGLDPHISPANASLQAARVAKARGLPVDRVRALIAAHTDRRFLGVFGEPGVNVLLLNRALDSLAYETTP</sequence>
<dbReference type="HAMAP" id="MF_00276">
    <property type="entry name" value="KdpC"/>
    <property type="match status" value="1"/>
</dbReference>
<evidence type="ECO:0000256" key="8">
    <source>
        <dbReference type="ARBA" id="ARBA00022989"/>
    </source>
</evidence>
<dbReference type="InterPro" id="IPR003820">
    <property type="entry name" value="KdpC"/>
</dbReference>
<evidence type="ECO:0000256" key="5">
    <source>
        <dbReference type="ARBA" id="ARBA00022741"/>
    </source>
</evidence>
<dbReference type="PIRSF" id="PIRSF001296">
    <property type="entry name" value="K_ATPase_KdpC"/>
    <property type="match status" value="1"/>
</dbReference>
<evidence type="ECO:0000256" key="11">
    <source>
        <dbReference type="HAMAP-Rule" id="MF_00276"/>
    </source>
</evidence>
<comment type="subunit">
    <text evidence="11">The system is composed of three essential subunits: KdpA, KdpB and KdpC.</text>
</comment>
<keyword evidence="8 11" id="KW-1133">Transmembrane helix</keyword>
<evidence type="ECO:0000256" key="2">
    <source>
        <dbReference type="ARBA" id="ARBA00022475"/>
    </source>
</evidence>
<dbReference type="GO" id="GO:0005886">
    <property type="term" value="C:plasma membrane"/>
    <property type="evidence" value="ECO:0007669"/>
    <property type="project" value="UniProtKB-SubCell"/>
</dbReference>